<proteinExistence type="predicted"/>
<gene>
    <name evidence="1" type="ORF">FHR60_002759</name>
</gene>
<organism evidence="1 2">
    <name type="scientific">Xanthomonas cannabis</name>
    <dbReference type="NCBI Taxonomy" id="1885674"/>
    <lineage>
        <taxon>Bacteria</taxon>
        <taxon>Pseudomonadati</taxon>
        <taxon>Pseudomonadota</taxon>
        <taxon>Gammaproteobacteria</taxon>
        <taxon>Lysobacterales</taxon>
        <taxon>Lysobacteraceae</taxon>
        <taxon>Xanthomonas</taxon>
    </lineage>
</organism>
<protein>
    <submittedName>
        <fullName evidence="1">Uncharacterized protein</fullName>
    </submittedName>
</protein>
<sequence length="39" mass="4458">MLQPCTVARCRGGAPLRRLSKRRAYDHGRAVYVSVQTQR</sequence>
<evidence type="ECO:0000313" key="1">
    <source>
        <dbReference type="EMBL" id="MBB4594075.1"/>
    </source>
</evidence>
<comment type="caution">
    <text evidence="1">The sequence shown here is derived from an EMBL/GenBank/DDBJ whole genome shotgun (WGS) entry which is preliminary data.</text>
</comment>
<reference evidence="1 2" key="1">
    <citation type="submission" date="2020-08" db="EMBL/GenBank/DDBJ databases">
        <title>Studying the diversity of plant-associated saprophytic bacteria and their role in host health and plant-pathogen interactions.</title>
        <authorList>
            <person name="Potnis N."/>
        </authorList>
    </citation>
    <scope>NUCLEOTIDE SEQUENCE [LARGE SCALE GENOMIC DNA]</scope>
    <source>
        <strain evidence="1 2">F16</strain>
    </source>
</reference>
<accession>A0ABR6JMR5</accession>
<dbReference type="Proteomes" id="UP000554726">
    <property type="component" value="Unassembled WGS sequence"/>
</dbReference>
<name>A0ABR6JMR5_9XANT</name>
<evidence type="ECO:0000313" key="2">
    <source>
        <dbReference type="Proteomes" id="UP000554726"/>
    </source>
</evidence>
<dbReference type="EMBL" id="JACHNS010000004">
    <property type="protein sequence ID" value="MBB4594075.1"/>
    <property type="molecule type" value="Genomic_DNA"/>
</dbReference>
<keyword evidence="2" id="KW-1185">Reference proteome</keyword>